<keyword evidence="2" id="KW-1185">Reference proteome</keyword>
<organism evidence="1 2">
    <name type="scientific">Clonostachys byssicola</name>
    <dbReference type="NCBI Taxonomy" id="160290"/>
    <lineage>
        <taxon>Eukaryota</taxon>
        <taxon>Fungi</taxon>
        <taxon>Dikarya</taxon>
        <taxon>Ascomycota</taxon>
        <taxon>Pezizomycotina</taxon>
        <taxon>Sordariomycetes</taxon>
        <taxon>Hypocreomycetidae</taxon>
        <taxon>Hypocreales</taxon>
        <taxon>Bionectriaceae</taxon>
        <taxon>Clonostachys</taxon>
    </lineage>
</organism>
<accession>A0A9N9U5U6</accession>
<comment type="caution">
    <text evidence="1">The sequence shown here is derived from an EMBL/GenBank/DDBJ whole genome shotgun (WGS) entry which is preliminary data.</text>
</comment>
<dbReference type="EMBL" id="CABFNO020001350">
    <property type="protein sequence ID" value="CAG9982743.1"/>
    <property type="molecule type" value="Genomic_DNA"/>
</dbReference>
<evidence type="ECO:0000313" key="1">
    <source>
        <dbReference type="EMBL" id="CAG9982743.1"/>
    </source>
</evidence>
<dbReference type="Proteomes" id="UP000754883">
    <property type="component" value="Unassembled WGS sequence"/>
</dbReference>
<gene>
    <name evidence="1" type="ORF">CBYS24578_00011021</name>
</gene>
<protein>
    <submittedName>
        <fullName evidence="1">Uncharacterized protein</fullName>
    </submittedName>
</protein>
<reference evidence="1 2" key="2">
    <citation type="submission" date="2021-10" db="EMBL/GenBank/DDBJ databases">
        <authorList>
            <person name="Piombo E."/>
        </authorList>
    </citation>
    <scope>NUCLEOTIDE SEQUENCE [LARGE SCALE GENOMIC DNA]</scope>
</reference>
<name>A0A9N9U5U6_9HYPO</name>
<dbReference type="AlphaFoldDB" id="A0A9N9U5U6"/>
<evidence type="ECO:0000313" key="2">
    <source>
        <dbReference type="Proteomes" id="UP000754883"/>
    </source>
</evidence>
<sequence>MYLTPKHTGLIRYKLPYRLIVLRLKGSPPVVSVVPTIVNQIAHCGEYFAIIRRPAEFRQQFDAALNVLWPGNVVASFKSDVDGAGPGLGVGHALAKTEDCIDILHGEGKVTAT</sequence>
<reference evidence="2" key="1">
    <citation type="submission" date="2019-06" db="EMBL/GenBank/DDBJ databases">
        <authorList>
            <person name="Broberg M."/>
        </authorList>
    </citation>
    <scope>NUCLEOTIDE SEQUENCE [LARGE SCALE GENOMIC DNA]</scope>
</reference>
<proteinExistence type="predicted"/>